<keyword evidence="1" id="KW-0175">Coiled coil</keyword>
<gene>
    <name evidence="4" type="ORF">BHU72_03310</name>
</gene>
<evidence type="ECO:0000256" key="1">
    <source>
        <dbReference type="SAM" id="Coils"/>
    </source>
</evidence>
<keyword evidence="2" id="KW-0472">Membrane</keyword>
<evidence type="ECO:0000313" key="5">
    <source>
        <dbReference type="Proteomes" id="UP000095255"/>
    </source>
</evidence>
<feature type="domain" description="Magnesium transporter MgtE intracellular" evidence="3">
    <location>
        <begin position="232"/>
        <end position="287"/>
    </location>
</feature>
<keyword evidence="2" id="KW-0812">Transmembrane</keyword>
<dbReference type="Proteomes" id="UP000095255">
    <property type="component" value="Unassembled WGS sequence"/>
</dbReference>
<dbReference type="Gene3D" id="1.25.60.10">
    <property type="entry name" value="MgtE N-terminal domain-like"/>
    <property type="match status" value="1"/>
</dbReference>
<dbReference type="EMBL" id="MJAT01000012">
    <property type="protein sequence ID" value="OEH85822.1"/>
    <property type="molecule type" value="Genomic_DNA"/>
</dbReference>
<feature type="domain" description="Magnesium transporter MgtE intracellular" evidence="3">
    <location>
        <begin position="138"/>
        <end position="196"/>
    </location>
</feature>
<proteinExistence type="predicted"/>
<dbReference type="Pfam" id="PF03448">
    <property type="entry name" value="MgtE_N"/>
    <property type="match status" value="2"/>
</dbReference>
<protein>
    <recommendedName>
        <fullName evidence="3">Magnesium transporter MgtE intracellular domain-containing protein</fullName>
    </recommendedName>
</protein>
<feature type="coiled-coil region" evidence="1">
    <location>
        <begin position="206"/>
        <end position="233"/>
    </location>
</feature>
<keyword evidence="5" id="KW-1185">Reference proteome</keyword>
<evidence type="ECO:0000313" key="4">
    <source>
        <dbReference type="EMBL" id="OEH85822.1"/>
    </source>
</evidence>
<dbReference type="AlphaFoldDB" id="A0A1E5L6M8"/>
<name>A0A1E5L6M8_9FIRM</name>
<comment type="caution">
    <text evidence="4">The sequence shown here is derived from an EMBL/GenBank/DDBJ whole genome shotgun (WGS) entry which is preliminary data.</text>
</comment>
<organism evidence="4 5">
    <name type="scientific">Desulfuribacillus stibiiarsenatis</name>
    <dbReference type="NCBI Taxonomy" id="1390249"/>
    <lineage>
        <taxon>Bacteria</taxon>
        <taxon>Bacillati</taxon>
        <taxon>Bacillota</taxon>
        <taxon>Desulfuribacillia</taxon>
        <taxon>Desulfuribacillales</taxon>
        <taxon>Desulfuribacillaceae</taxon>
        <taxon>Desulfuribacillus</taxon>
    </lineage>
</organism>
<dbReference type="OrthoDB" id="2381574at2"/>
<feature type="coiled-coil region" evidence="1">
    <location>
        <begin position="81"/>
        <end position="143"/>
    </location>
</feature>
<dbReference type="RefSeq" id="WP_069701905.1">
    <property type="nucleotide sequence ID" value="NZ_MJAT01000012.1"/>
</dbReference>
<dbReference type="STRING" id="1390249.BHU72_03310"/>
<sequence length="290" mass="32686">MAENTEVRSYSKLEWLFYIIILPMLFTAVLSGVFMSFLGYDVGGTIRDTFSSVPVIRDILPEVPETELPLDEKVVKLETEIKDLEDSISQKDVLIEELNASIEQRNLTITDLEQKMQEINNLLDDKMADRKSWEDKIAELSKMYSSMPPNRAAPIISALPEMEAIQILNAMTSGDRAKVMEKMTPAKAASITSLLATRPDSDYEEVAVLLAKIDQLNLQLEDKQKREDRAKELARLYSTISEDRSAEILSLMTNGEAVDILKQMTLAKRSALLEKMPSNRAAQLTQLLLN</sequence>
<dbReference type="InterPro" id="IPR006668">
    <property type="entry name" value="Mg_transptr_MgtE_intracell_dom"/>
</dbReference>
<keyword evidence="2" id="KW-1133">Transmembrane helix</keyword>
<evidence type="ECO:0000256" key="2">
    <source>
        <dbReference type="SAM" id="Phobius"/>
    </source>
</evidence>
<accession>A0A1E5L6M8</accession>
<reference evidence="4 5" key="1">
    <citation type="submission" date="2016-09" db="EMBL/GenBank/DDBJ databases">
        <title>Desulfuribacillus arsenicus sp. nov., an obligately anaerobic, dissimilatory arsenic- and antimonate-reducing bacterium isolated from anoxic sediments.</title>
        <authorList>
            <person name="Abin C.A."/>
            <person name="Hollibaugh J.T."/>
        </authorList>
    </citation>
    <scope>NUCLEOTIDE SEQUENCE [LARGE SCALE GENOMIC DNA]</scope>
    <source>
        <strain evidence="4 5">MLFW-2</strain>
    </source>
</reference>
<dbReference type="InterPro" id="IPR038076">
    <property type="entry name" value="MgtE_N_sf"/>
</dbReference>
<dbReference type="SUPFAM" id="SSF158791">
    <property type="entry name" value="MgtE N-terminal domain-like"/>
    <property type="match status" value="2"/>
</dbReference>
<feature type="transmembrane region" description="Helical" evidence="2">
    <location>
        <begin position="15"/>
        <end position="40"/>
    </location>
</feature>
<evidence type="ECO:0000259" key="3">
    <source>
        <dbReference type="Pfam" id="PF03448"/>
    </source>
</evidence>